<reference evidence="3 4" key="1">
    <citation type="submission" date="2020-06" db="EMBL/GenBank/DDBJ databases">
        <authorList>
            <person name="Li R."/>
            <person name="Bekaert M."/>
        </authorList>
    </citation>
    <scope>NUCLEOTIDE SEQUENCE [LARGE SCALE GENOMIC DNA]</scope>
    <source>
        <strain evidence="4">wild</strain>
    </source>
</reference>
<feature type="coiled-coil region" evidence="1">
    <location>
        <begin position="1366"/>
        <end position="1429"/>
    </location>
</feature>
<dbReference type="GO" id="GO:0019902">
    <property type="term" value="F:phosphatase binding"/>
    <property type="evidence" value="ECO:0007669"/>
    <property type="project" value="TreeGrafter"/>
</dbReference>
<evidence type="ECO:0000256" key="2">
    <source>
        <dbReference type="SAM" id="MobiDB-lite"/>
    </source>
</evidence>
<dbReference type="PANTHER" id="PTHR22028">
    <property type="entry name" value="SFI1 SPINDLE BODY DOMAIN-CONTAINING PROTEIN-RELATED"/>
    <property type="match status" value="1"/>
</dbReference>
<name>A0A6J8EBH9_MYTCO</name>
<proteinExistence type="predicted"/>
<accession>A0A6J8EBH9</accession>
<dbReference type="Proteomes" id="UP000507470">
    <property type="component" value="Unassembled WGS sequence"/>
</dbReference>
<feature type="compositionally biased region" description="Basic and acidic residues" evidence="2">
    <location>
        <begin position="14"/>
        <end position="27"/>
    </location>
</feature>
<evidence type="ECO:0000256" key="1">
    <source>
        <dbReference type="SAM" id="Coils"/>
    </source>
</evidence>
<sequence length="1457" mass="173726">MSLHKVHHGSNQTERQDQHDRNGEKSQPDTANKENLLSDLSAHLAVHAERMKLLKRAEEGLEKLSADPFIVNTTEHGNRKDKLSATHTIEIKQDKVANVLEQKKSKLPISAARQRRRERKDGGKSKIQIKNYKPGYTWNRGGRVKELRIRCLARKFSQIWKKQTFGRVMPSTARYHYQKHIMKLAFDEWYDMWWHVRKEWRLMVRAECHFRYLAWTKYFEAWKEFIVYKKEEKGKKIIAVKHDTKQILQKALNSWKESTFSQKMKNKKKIEAAKFYENSLVKKNWHAWKERYDMKQHRKNIDVVALQFWAYRLQVQHWLIWCDAYKRRQVYHSKFRLAIRHNKFYTMQRALTAWMEFWTMKKEKQKEKEYAQSLYHRSVLVKCMRVWVNHYNRRMMIQNHQTHIEELADRFTKRRYLQRWLQYVELQHEKEEKEELAVTHYVRKLKVIGFSAFRLHLVQKRMKEMQMEMAANFYVTMLTKRHWNRWMARCEHNEELAIHSLTVKATLHYRMVICKKLIDAWLDYVEWRKHRQAQYDRADAYYYVRAIPVFLHHIKAHAELQKRNRQYAEVAVQFRRENLSARFFYMWFNNFEQSREDRMNERMAILHYDSCIFKRHFCNWKNRYQQALEDSQKEEQAIKHFNTVLCQKHLKALKQYMDDLNLGEINDAKATKHNYLHHISVVFKTWKQYVLYKRQQRAKKNKADMFYKRHMYQKVMKRLKNNLIQGRQFKQIAEEQSSKKCQQLLRWTLHRWRDNCEEQQEDRQTENIAICHYHRCLLTKVTTTWHRYAVIHAYKKSEMRQWVENTQKALNHNKLQRYFSFWRTARDESILKKLKTEQAVQHYNRVLLQNLIFQWKEFVQYSIKKKLLMKQSVWFNEVRLKTWSLATWKQEHAKTQETAQKSALAMWHWSLTLQKQALIAWYMYAQERKRKKNRINEALERRRNRLVRNGITQWLSVANDLSGLRAKFAAQQHATKAFSLHQLVQKSALHWRHWTARRKSQRVPTSRFVNFHQVKPKVDFMLRPDPSVPEILKHPERQMVPDPVLSAPPAVSKGLVQEGLVPMVSESPVRSRGLVPEGLPGKHVEFKVDRNLPSRRKPRHPSFLAESLKRAGLFSIDQENSEREKITVKNIVEQENFDSTSIPTETVFNIYDIHEKSSGQMLQLNNKNKENATLSMIKTEPTSTTNESSSTGQTSGLIGSATTFQIRGFSEKLSTAEKNQSDIENVTQRSEKTLSSITSDVNVMEKNFTAPKQGYRTFETKLLTPADFLATKMTSTLTKDIAGNLPHVGLSPRDRIDGISSINSTLKTKESVDLLSSADNSGKLKESMGFVKSTDDTATKSADSLLPIDIDSPRAEKKGTLLANQITDIRNRLKGFNEKKRRLRKLQKQHVHLSDWLEQEVKKGEEIETEDIRKEIIEIEEEMRKLNQEIDIEKPMCAKLVSEVQILVKLLQGSETK</sequence>
<dbReference type="PANTHER" id="PTHR22028:SF4">
    <property type="entry name" value="PROTEIN SFI1 HOMOLOG"/>
    <property type="match status" value="1"/>
</dbReference>
<keyword evidence="4" id="KW-1185">Reference proteome</keyword>
<evidence type="ECO:0000313" key="4">
    <source>
        <dbReference type="Proteomes" id="UP000507470"/>
    </source>
</evidence>
<gene>
    <name evidence="3" type="ORF">MCOR_50302</name>
</gene>
<feature type="region of interest" description="Disordered" evidence="2">
    <location>
        <begin position="1"/>
        <end position="31"/>
    </location>
</feature>
<keyword evidence="1" id="KW-0175">Coiled coil</keyword>
<protein>
    <submittedName>
        <fullName evidence="3">SFI1</fullName>
    </submittedName>
</protein>
<evidence type="ECO:0000313" key="3">
    <source>
        <dbReference type="EMBL" id="CAC5417820.1"/>
    </source>
</evidence>
<dbReference type="InterPro" id="IPR052270">
    <property type="entry name" value="CACF_protein"/>
</dbReference>
<dbReference type="OrthoDB" id="195843at2759"/>
<organism evidence="3 4">
    <name type="scientific">Mytilus coruscus</name>
    <name type="common">Sea mussel</name>
    <dbReference type="NCBI Taxonomy" id="42192"/>
    <lineage>
        <taxon>Eukaryota</taxon>
        <taxon>Metazoa</taxon>
        <taxon>Spiralia</taxon>
        <taxon>Lophotrochozoa</taxon>
        <taxon>Mollusca</taxon>
        <taxon>Bivalvia</taxon>
        <taxon>Autobranchia</taxon>
        <taxon>Pteriomorphia</taxon>
        <taxon>Mytilida</taxon>
        <taxon>Mytiloidea</taxon>
        <taxon>Mytilidae</taxon>
        <taxon>Mytilinae</taxon>
        <taxon>Mytilus</taxon>
    </lineage>
</organism>
<dbReference type="EMBL" id="CACVKT020008819">
    <property type="protein sequence ID" value="CAC5417820.1"/>
    <property type="molecule type" value="Genomic_DNA"/>
</dbReference>